<dbReference type="EMBL" id="RRYP01011350">
    <property type="protein sequence ID" value="TNV77792.1"/>
    <property type="molecule type" value="Genomic_DNA"/>
</dbReference>
<gene>
    <name evidence="1" type="ORF">FGO68_gene16346</name>
</gene>
<proteinExistence type="predicted"/>
<name>A0A8J8T0L3_HALGN</name>
<protein>
    <submittedName>
        <fullName evidence="1">Uncharacterized protein</fullName>
    </submittedName>
</protein>
<comment type="caution">
    <text evidence="1">The sequence shown here is derived from an EMBL/GenBank/DDBJ whole genome shotgun (WGS) entry which is preliminary data.</text>
</comment>
<keyword evidence="2" id="KW-1185">Reference proteome</keyword>
<dbReference type="Proteomes" id="UP000785679">
    <property type="component" value="Unassembled WGS sequence"/>
</dbReference>
<evidence type="ECO:0000313" key="2">
    <source>
        <dbReference type="Proteomes" id="UP000785679"/>
    </source>
</evidence>
<reference evidence="1" key="1">
    <citation type="submission" date="2019-06" db="EMBL/GenBank/DDBJ databases">
        <authorList>
            <person name="Zheng W."/>
        </authorList>
    </citation>
    <scope>NUCLEOTIDE SEQUENCE</scope>
    <source>
        <strain evidence="1">QDHG01</strain>
    </source>
</reference>
<evidence type="ECO:0000313" key="1">
    <source>
        <dbReference type="EMBL" id="TNV77792.1"/>
    </source>
</evidence>
<accession>A0A8J8T0L3</accession>
<sequence>MSYRQSKLFHITSAQNQNLLENLSLSVQSWMFLTVIGKRDKQLLSEMSTQYCQVISDIFLLEHRFCKGLQNTQQVRFQKKYFIESIILVLLLPVNNQREMSSLCLQIRVQSNLLMKKVRYQKLIRLSSFQTKKLCSVSNLQSMATI</sequence>
<organism evidence="1 2">
    <name type="scientific">Halteria grandinella</name>
    <dbReference type="NCBI Taxonomy" id="5974"/>
    <lineage>
        <taxon>Eukaryota</taxon>
        <taxon>Sar</taxon>
        <taxon>Alveolata</taxon>
        <taxon>Ciliophora</taxon>
        <taxon>Intramacronucleata</taxon>
        <taxon>Spirotrichea</taxon>
        <taxon>Stichotrichia</taxon>
        <taxon>Sporadotrichida</taxon>
        <taxon>Halteriidae</taxon>
        <taxon>Halteria</taxon>
    </lineage>
</organism>
<dbReference type="AlphaFoldDB" id="A0A8J8T0L3"/>